<dbReference type="InterPro" id="IPR001509">
    <property type="entry name" value="Epimerase_deHydtase"/>
</dbReference>
<dbReference type="PROSITE" id="PS51257">
    <property type="entry name" value="PROKAR_LIPOPROTEIN"/>
    <property type="match status" value="1"/>
</dbReference>
<evidence type="ECO:0000313" key="3">
    <source>
        <dbReference type="EMBL" id="MDC0708318.1"/>
    </source>
</evidence>
<comment type="caution">
    <text evidence="3">The sequence shown here is derived from an EMBL/GenBank/DDBJ whole genome shotgun (WGS) entry which is preliminary data.</text>
</comment>
<dbReference type="PANTHER" id="PTHR43000">
    <property type="entry name" value="DTDP-D-GLUCOSE 4,6-DEHYDRATASE-RELATED"/>
    <property type="match status" value="1"/>
</dbReference>
<keyword evidence="4" id="KW-1185">Reference proteome</keyword>
<dbReference type="SUPFAM" id="SSF51735">
    <property type="entry name" value="NAD(P)-binding Rossmann-fold domains"/>
    <property type="match status" value="1"/>
</dbReference>
<evidence type="ECO:0000259" key="2">
    <source>
        <dbReference type="Pfam" id="PF01370"/>
    </source>
</evidence>
<dbReference type="Pfam" id="PF01370">
    <property type="entry name" value="Epimerase"/>
    <property type="match status" value="2"/>
</dbReference>
<dbReference type="PRINTS" id="PR01713">
    <property type="entry name" value="NUCEPIMERASE"/>
</dbReference>
<dbReference type="Gene3D" id="3.40.50.720">
    <property type="entry name" value="NAD(P)-binding Rossmann-like Domain"/>
    <property type="match status" value="1"/>
</dbReference>
<protein>
    <submittedName>
        <fullName evidence="3">NAD-dependent epimerase/dehydratase family protein</fullName>
    </submittedName>
</protein>
<sequence>MSRKVLISGGAGFIGCHVARKLLERGDEVLVFDNLHPQVHTQFGLPQDMPKGVVFVPGDVTVAENWGTLFRFFRPDVVIHLAAETGTGQSLTESHRHASVNVAGTARLIDALTAIRHVPEQFVLTSSRAVYGDGAWRDTAGTVFYPPARSRQALELQQWNLSGPTGLPAEAMPSVAGQTHPNPISVYGATKLTQEHMLAAWCGAFGSGLSILRLQNVYGPGQAPGNPYTGVLTLFARLAREQKVLDIYEDGKIVRDFVHVEDVAQAIVQAVARPTRNVRMFDIGSGSPTTIDAVARELARRYGAPAPVVSGKFRDGDVRAASCSIESARGALDYQPRWTLEAGLASLKEWLEGVLDTRSAPRT</sequence>
<dbReference type="Proteomes" id="UP001221838">
    <property type="component" value="Unassembled WGS sequence"/>
</dbReference>
<reference evidence="3 4" key="1">
    <citation type="submission" date="2022-11" db="EMBL/GenBank/DDBJ databases">
        <title>Minimal conservation of predation-associated metabolite biosynthetic gene clusters underscores biosynthetic potential of Myxococcota including descriptions for ten novel species: Archangium lansinium sp. nov., Myxococcus landrumus sp. nov., Nannocystis bai.</title>
        <authorList>
            <person name="Ahearne A."/>
            <person name="Stevens C."/>
            <person name="Dowd S."/>
        </authorList>
    </citation>
    <scope>NUCLEOTIDE SEQUENCE [LARGE SCALE GENOMIC DNA]</scope>
    <source>
        <strain evidence="3 4">NCWAL01</strain>
    </source>
</reference>
<accession>A0ABT5D627</accession>
<name>A0ABT5D627_9BACT</name>
<feature type="domain" description="NAD-dependent epimerase/dehydratase" evidence="2">
    <location>
        <begin position="177"/>
        <end position="284"/>
    </location>
</feature>
<evidence type="ECO:0000313" key="4">
    <source>
        <dbReference type="Proteomes" id="UP001221838"/>
    </source>
</evidence>
<comment type="similarity">
    <text evidence="1">Belongs to the NAD(P)-dependent epimerase/dehydratase family.</text>
</comment>
<dbReference type="EMBL" id="JAQNDM010000002">
    <property type="protein sequence ID" value="MDC0708318.1"/>
    <property type="molecule type" value="Genomic_DNA"/>
</dbReference>
<organism evidence="3 4">
    <name type="scientific">Stigmatella ashevillensis</name>
    <dbReference type="NCBI Taxonomy" id="2995309"/>
    <lineage>
        <taxon>Bacteria</taxon>
        <taxon>Pseudomonadati</taxon>
        <taxon>Myxococcota</taxon>
        <taxon>Myxococcia</taxon>
        <taxon>Myxococcales</taxon>
        <taxon>Cystobacterineae</taxon>
        <taxon>Archangiaceae</taxon>
        <taxon>Stigmatella</taxon>
    </lineage>
</organism>
<dbReference type="InterPro" id="IPR036291">
    <property type="entry name" value="NAD(P)-bd_dom_sf"/>
</dbReference>
<evidence type="ECO:0000256" key="1">
    <source>
        <dbReference type="ARBA" id="ARBA00007637"/>
    </source>
</evidence>
<dbReference type="RefSeq" id="WP_272136048.1">
    <property type="nucleotide sequence ID" value="NZ_JAQNDM010000002.1"/>
</dbReference>
<feature type="domain" description="NAD-dependent epimerase/dehydratase" evidence="2">
    <location>
        <begin position="5"/>
        <end position="136"/>
    </location>
</feature>
<proteinExistence type="inferred from homology"/>
<gene>
    <name evidence="3" type="ORF">POL68_07525</name>
</gene>